<evidence type="ECO:0000313" key="1">
    <source>
        <dbReference type="EMBL" id="SFI68160.1"/>
    </source>
</evidence>
<accession>A0A1I3K772</accession>
<sequence>MQTFTLYAKSFRQLNELHFLLLNQRYILPYFPYICVVFGTDMVGNERKIGFKLLELIRIIYNGASCNLLVSTVFRRSGQIVENLC</sequence>
<dbReference type="Proteomes" id="UP000198670">
    <property type="component" value="Unassembled WGS sequence"/>
</dbReference>
<proteinExistence type="predicted"/>
<dbReference type="EMBL" id="FOQO01000005">
    <property type="protein sequence ID" value="SFI68160.1"/>
    <property type="molecule type" value="Genomic_DNA"/>
</dbReference>
<keyword evidence="2" id="KW-1185">Reference proteome</keyword>
<name>A0A1I3K772_9SPHI</name>
<dbReference type="STRING" id="1477437.SAMN05444682_105107"/>
<evidence type="ECO:0000313" key="2">
    <source>
        <dbReference type="Proteomes" id="UP000198670"/>
    </source>
</evidence>
<reference evidence="1 2" key="1">
    <citation type="submission" date="2016-10" db="EMBL/GenBank/DDBJ databases">
        <authorList>
            <person name="de Groot N.N."/>
        </authorList>
    </citation>
    <scope>NUCLEOTIDE SEQUENCE [LARGE SCALE GENOMIC DNA]</scope>
    <source>
        <strain evidence="1 2">RK1</strain>
    </source>
</reference>
<protein>
    <submittedName>
        <fullName evidence="1">Uncharacterized protein</fullName>
    </submittedName>
</protein>
<gene>
    <name evidence="1" type="ORF">SAMN05444682_105107</name>
</gene>
<dbReference type="AlphaFoldDB" id="A0A1I3K772"/>
<organism evidence="1 2">
    <name type="scientific">Parapedobacter indicus</name>
    <dbReference type="NCBI Taxonomy" id="1477437"/>
    <lineage>
        <taxon>Bacteria</taxon>
        <taxon>Pseudomonadati</taxon>
        <taxon>Bacteroidota</taxon>
        <taxon>Sphingobacteriia</taxon>
        <taxon>Sphingobacteriales</taxon>
        <taxon>Sphingobacteriaceae</taxon>
        <taxon>Parapedobacter</taxon>
    </lineage>
</organism>